<evidence type="ECO:0000256" key="3">
    <source>
        <dbReference type="ARBA" id="ARBA00022729"/>
    </source>
</evidence>
<evidence type="ECO:0000313" key="5">
    <source>
        <dbReference type="Proteomes" id="UP001222027"/>
    </source>
</evidence>
<proteinExistence type="predicted"/>
<dbReference type="InterPro" id="IPR039271">
    <property type="entry name" value="Kiwellin-like"/>
</dbReference>
<sequence length="138" mass="15009">MSVMAVCVRYALETCTASGYLRGKSSNCSDPDCCKDGAMYPQYRCSPPVTADTTASMTIVTFAASGDGQYHSDDQMLVSLSTGWYDGGSRCNKNITINANELPAAVRRQRLPRCGRKALAIPEAQIGYYDVTWSDARL</sequence>
<dbReference type="PANTHER" id="PTHR33191:SF58">
    <property type="entry name" value="RIPENING-RELATED PROTEIN 1"/>
    <property type="match status" value="1"/>
</dbReference>
<organism evidence="4 5">
    <name type="scientific">Ensete ventricosum</name>
    <name type="common">Abyssinian banana</name>
    <name type="synonym">Musa ensete</name>
    <dbReference type="NCBI Taxonomy" id="4639"/>
    <lineage>
        <taxon>Eukaryota</taxon>
        <taxon>Viridiplantae</taxon>
        <taxon>Streptophyta</taxon>
        <taxon>Embryophyta</taxon>
        <taxon>Tracheophyta</taxon>
        <taxon>Spermatophyta</taxon>
        <taxon>Magnoliopsida</taxon>
        <taxon>Liliopsida</taxon>
        <taxon>Zingiberales</taxon>
        <taxon>Musaceae</taxon>
        <taxon>Ensete</taxon>
    </lineage>
</organism>
<evidence type="ECO:0000256" key="1">
    <source>
        <dbReference type="ARBA" id="ARBA00004613"/>
    </source>
</evidence>
<name>A0AAV8S1U0_ENSVE</name>
<accession>A0AAV8S1U0</accession>
<dbReference type="Pfam" id="PF24300">
    <property type="entry name" value="KWL1"/>
    <property type="match status" value="1"/>
</dbReference>
<dbReference type="EMBL" id="JAQQAF010000001">
    <property type="protein sequence ID" value="KAJ8513435.1"/>
    <property type="molecule type" value="Genomic_DNA"/>
</dbReference>
<comment type="caution">
    <text evidence="4">The sequence shown here is derived from an EMBL/GenBank/DDBJ whole genome shotgun (WGS) entry which is preliminary data.</text>
</comment>
<dbReference type="PANTHER" id="PTHR33191">
    <property type="entry name" value="RIPENING-RELATED PROTEIN 2-RELATED"/>
    <property type="match status" value="1"/>
</dbReference>
<keyword evidence="5" id="KW-1185">Reference proteome</keyword>
<evidence type="ECO:0000256" key="2">
    <source>
        <dbReference type="ARBA" id="ARBA00022525"/>
    </source>
</evidence>
<protein>
    <submittedName>
        <fullName evidence="4">Uncharacterized protein</fullName>
    </submittedName>
</protein>
<dbReference type="GO" id="GO:0005576">
    <property type="term" value="C:extracellular region"/>
    <property type="evidence" value="ECO:0007669"/>
    <property type="project" value="UniProtKB-SubCell"/>
</dbReference>
<keyword evidence="3" id="KW-0732">Signal</keyword>
<comment type="subcellular location">
    <subcellularLocation>
        <location evidence="1">Secreted</location>
    </subcellularLocation>
</comment>
<keyword evidence="2" id="KW-0964">Secreted</keyword>
<evidence type="ECO:0000313" key="4">
    <source>
        <dbReference type="EMBL" id="KAJ8513435.1"/>
    </source>
</evidence>
<reference evidence="4 5" key="1">
    <citation type="submission" date="2022-12" db="EMBL/GenBank/DDBJ databases">
        <title>Chromosome-scale assembly of the Ensete ventricosum genome.</title>
        <authorList>
            <person name="Dussert Y."/>
            <person name="Stocks J."/>
            <person name="Wendawek A."/>
            <person name="Woldeyes F."/>
            <person name="Nichols R.A."/>
            <person name="Borrell J.S."/>
        </authorList>
    </citation>
    <scope>NUCLEOTIDE SEQUENCE [LARGE SCALE GENOMIC DNA]</scope>
    <source>
        <strain evidence="5">cv. Maze</strain>
        <tissue evidence="4">Seeds</tissue>
    </source>
</reference>
<dbReference type="AlphaFoldDB" id="A0AAV8S1U0"/>
<gene>
    <name evidence="4" type="ORF">OPV22_003869</name>
</gene>
<dbReference type="Proteomes" id="UP001222027">
    <property type="component" value="Unassembled WGS sequence"/>
</dbReference>